<protein>
    <submittedName>
        <fullName evidence="2">Amidase</fullName>
    </submittedName>
</protein>
<comment type="caution">
    <text evidence="2">The sequence shown here is derived from an EMBL/GenBank/DDBJ whole genome shotgun (WGS) entry which is preliminary data.</text>
</comment>
<accession>A0A103XB23</accession>
<feature type="domain" description="Amidase" evidence="1">
    <location>
        <begin position="1"/>
        <end position="32"/>
    </location>
</feature>
<keyword evidence="3" id="KW-1185">Reference proteome</keyword>
<dbReference type="Pfam" id="PF01425">
    <property type="entry name" value="Amidase"/>
    <property type="match status" value="1"/>
</dbReference>
<dbReference type="AlphaFoldDB" id="A0A103XB23"/>
<dbReference type="InterPro" id="IPR036928">
    <property type="entry name" value="AS_sf"/>
</dbReference>
<evidence type="ECO:0000313" key="3">
    <source>
        <dbReference type="Proteomes" id="UP000243975"/>
    </source>
</evidence>
<dbReference type="Gramene" id="KVH87441">
    <property type="protein sequence ID" value="KVH87441"/>
    <property type="gene ID" value="Ccrd_025321"/>
</dbReference>
<evidence type="ECO:0000259" key="1">
    <source>
        <dbReference type="Pfam" id="PF01425"/>
    </source>
</evidence>
<organism evidence="2 3">
    <name type="scientific">Cynara cardunculus var. scolymus</name>
    <name type="common">Globe artichoke</name>
    <name type="synonym">Cynara scolymus</name>
    <dbReference type="NCBI Taxonomy" id="59895"/>
    <lineage>
        <taxon>Eukaryota</taxon>
        <taxon>Viridiplantae</taxon>
        <taxon>Streptophyta</taxon>
        <taxon>Embryophyta</taxon>
        <taxon>Tracheophyta</taxon>
        <taxon>Spermatophyta</taxon>
        <taxon>Magnoliopsida</taxon>
        <taxon>eudicotyledons</taxon>
        <taxon>Gunneridae</taxon>
        <taxon>Pentapetalae</taxon>
        <taxon>asterids</taxon>
        <taxon>campanulids</taxon>
        <taxon>Asterales</taxon>
        <taxon>Asteraceae</taxon>
        <taxon>Carduoideae</taxon>
        <taxon>Cardueae</taxon>
        <taxon>Carduinae</taxon>
        <taxon>Cynara</taxon>
    </lineage>
</organism>
<proteinExistence type="predicted"/>
<dbReference type="Gene3D" id="3.90.1300.10">
    <property type="entry name" value="Amidase signature (AS) domain"/>
    <property type="match status" value="1"/>
</dbReference>
<reference evidence="2 3" key="1">
    <citation type="journal article" date="2016" name="Sci. Rep.">
        <title>The genome sequence of the outbreeding globe artichoke constructed de novo incorporating a phase-aware low-pass sequencing strategy of F1 progeny.</title>
        <authorList>
            <person name="Scaglione D."/>
            <person name="Reyes-Chin-Wo S."/>
            <person name="Acquadro A."/>
            <person name="Froenicke L."/>
            <person name="Portis E."/>
            <person name="Beitel C."/>
            <person name="Tirone M."/>
            <person name="Mauro R."/>
            <person name="Lo Monaco A."/>
            <person name="Mauromicale G."/>
            <person name="Faccioli P."/>
            <person name="Cattivelli L."/>
            <person name="Rieseberg L."/>
            <person name="Michelmore R."/>
            <person name="Lanteri S."/>
        </authorList>
    </citation>
    <scope>NUCLEOTIDE SEQUENCE [LARGE SCALE GENOMIC DNA]</scope>
    <source>
        <strain evidence="2">2C</strain>
    </source>
</reference>
<dbReference type="SUPFAM" id="SSF75304">
    <property type="entry name" value="Amidase signature (AS) enzymes"/>
    <property type="match status" value="1"/>
</dbReference>
<dbReference type="Proteomes" id="UP000243975">
    <property type="component" value="Unassembled WGS sequence"/>
</dbReference>
<dbReference type="InterPro" id="IPR023631">
    <property type="entry name" value="Amidase_dom"/>
</dbReference>
<name>A0A103XB23_CYNCS</name>
<evidence type="ECO:0000313" key="2">
    <source>
        <dbReference type="EMBL" id="KVH87441.1"/>
    </source>
</evidence>
<sequence length="42" mass="4483">MPAALCGVVGLKPSFGRIPHSGSIGYSLELDSWNGWDTSRYG</sequence>
<dbReference type="EMBL" id="LEKV01006220">
    <property type="protein sequence ID" value="KVH87441.1"/>
    <property type="molecule type" value="Genomic_DNA"/>
</dbReference>
<gene>
    <name evidence="2" type="ORF">Ccrd_025321</name>
</gene>